<sequence>MNILSRFKDITTFVFDIDGVLTDGTLLITEQGEMLRRMNIRDGYALQLAVKKGYQVWIISGGKQEAPILRLKRLGITEAHYDVGDKKQLLQSLWLQYGNTPAQTLYMGDDIPDHAAMKLCGLPTCPADAAPEIIAVSQYVSHHTGGTGCVRDVIEKVLKLNGHWDIPE</sequence>
<dbReference type="GO" id="GO:0016787">
    <property type="term" value="F:hydrolase activity"/>
    <property type="evidence" value="ECO:0007669"/>
    <property type="project" value="UniProtKB-KW"/>
</dbReference>
<gene>
    <name evidence="7" type="ORF">GCM10023092_28580</name>
</gene>
<accession>A0ABP8N2X4</accession>
<dbReference type="InterPro" id="IPR036412">
    <property type="entry name" value="HAD-like_sf"/>
</dbReference>
<evidence type="ECO:0000256" key="1">
    <source>
        <dbReference type="ARBA" id="ARBA00001946"/>
    </source>
</evidence>
<comment type="cofactor">
    <cofactor evidence="1">
        <name>Mg(2+)</name>
        <dbReference type="ChEBI" id="CHEBI:18420"/>
    </cofactor>
</comment>
<evidence type="ECO:0000256" key="5">
    <source>
        <dbReference type="ARBA" id="ARBA00022801"/>
    </source>
</evidence>
<name>A0ABP8N2X4_9BACT</name>
<dbReference type="PIRSF" id="PIRSF006118">
    <property type="entry name" value="KDO8-P_Ptase"/>
    <property type="match status" value="1"/>
</dbReference>
<keyword evidence="6" id="KW-0460">Magnesium</keyword>
<dbReference type="SFLD" id="SFLDG01138">
    <property type="entry name" value="C1.6.2:_Deoxy-d-mannose-octulo"/>
    <property type="match status" value="1"/>
</dbReference>
<dbReference type="PANTHER" id="PTHR21485:SF3">
    <property type="entry name" value="N-ACYLNEURAMINATE CYTIDYLYLTRANSFERASE"/>
    <property type="match status" value="1"/>
</dbReference>
<dbReference type="SFLD" id="SFLDG01136">
    <property type="entry name" value="C1.6:_Phosphoserine_Phosphatas"/>
    <property type="match status" value="1"/>
</dbReference>
<evidence type="ECO:0000256" key="3">
    <source>
        <dbReference type="ARBA" id="ARBA00011881"/>
    </source>
</evidence>
<dbReference type="Proteomes" id="UP001501410">
    <property type="component" value="Unassembled WGS sequence"/>
</dbReference>
<reference evidence="8" key="1">
    <citation type="journal article" date="2019" name="Int. J. Syst. Evol. Microbiol.">
        <title>The Global Catalogue of Microorganisms (GCM) 10K type strain sequencing project: providing services to taxonomists for standard genome sequencing and annotation.</title>
        <authorList>
            <consortium name="The Broad Institute Genomics Platform"/>
            <consortium name="The Broad Institute Genome Sequencing Center for Infectious Disease"/>
            <person name="Wu L."/>
            <person name="Ma J."/>
        </authorList>
    </citation>
    <scope>NUCLEOTIDE SEQUENCE [LARGE SCALE GENOMIC DNA]</scope>
    <source>
        <strain evidence="8">JCM 31921</strain>
    </source>
</reference>
<evidence type="ECO:0000256" key="4">
    <source>
        <dbReference type="ARBA" id="ARBA00022723"/>
    </source>
</evidence>
<dbReference type="SUPFAM" id="SSF56784">
    <property type="entry name" value="HAD-like"/>
    <property type="match status" value="1"/>
</dbReference>
<dbReference type="EMBL" id="BAABEZ010000024">
    <property type="protein sequence ID" value="GAA4459157.1"/>
    <property type="molecule type" value="Genomic_DNA"/>
</dbReference>
<keyword evidence="4" id="KW-0479">Metal-binding</keyword>
<dbReference type="InterPro" id="IPR050793">
    <property type="entry name" value="CMP-NeuNAc_synthase"/>
</dbReference>
<keyword evidence="5 7" id="KW-0378">Hydrolase</keyword>
<keyword evidence="8" id="KW-1185">Reference proteome</keyword>
<dbReference type="PANTHER" id="PTHR21485">
    <property type="entry name" value="HAD SUPERFAMILY MEMBERS CMAS AND KDSC"/>
    <property type="match status" value="1"/>
</dbReference>
<proteinExistence type="inferred from homology"/>
<comment type="similarity">
    <text evidence="2">Belongs to the KdsC family.</text>
</comment>
<dbReference type="SFLD" id="SFLDS00003">
    <property type="entry name" value="Haloacid_Dehalogenase"/>
    <property type="match status" value="1"/>
</dbReference>
<evidence type="ECO:0000256" key="6">
    <source>
        <dbReference type="ARBA" id="ARBA00022842"/>
    </source>
</evidence>
<dbReference type="RefSeq" id="WP_344828688.1">
    <property type="nucleotide sequence ID" value="NZ_BAABEZ010000024.1"/>
</dbReference>
<protein>
    <submittedName>
        <fullName evidence="7">HAD-IIIA family hydrolase</fullName>
    </submittedName>
</protein>
<dbReference type="Gene3D" id="3.40.50.1000">
    <property type="entry name" value="HAD superfamily/HAD-like"/>
    <property type="match status" value="1"/>
</dbReference>
<evidence type="ECO:0000313" key="7">
    <source>
        <dbReference type="EMBL" id="GAA4459157.1"/>
    </source>
</evidence>
<comment type="caution">
    <text evidence="7">The sequence shown here is derived from an EMBL/GenBank/DDBJ whole genome shotgun (WGS) entry which is preliminary data.</text>
</comment>
<evidence type="ECO:0000256" key="2">
    <source>
        <dbReference type="ARBA" id="ARBA00005893"/>
    </source>
</evidence>
<organism evidence="7 8">
    <name type="scientific">Rurimicrobium arvi</name>
    <dbReference type="NCBI Taxonomy" id="2049916"/>
    <lineage>
        <taxon>Bacteria</taxon>
        <taxon>Pseudomonadati</taxon>
        <taxon>Bacteroidota</taxon>
        <taxon>Chitinophagia</taxon>
        <taxon>Chitinophagales</taxon>
        <taxon>Chitinophagaceae</taxon>
        <taxon>Rurimicrobium</taxon>
    </lineage>
</organism>
<evidence type="ECO:0000313" key="8">
    <source>
        <dbReference type="Proteomes" id="UP001501410"/>
    </source>
</evidence>
<dbReference type="InterPro" id="IPR023214">
    <property type="entry name" value="HAD_sf"/>
</dbReference>
<comment type="subunit">
    <text evidence="3">Homotetramer.</text>
</comment>
<dbReference type="NCBIfam" id="TIGR01670">
    <property type="entry name" value="KdsC-phosphatas"/>
    <property type="match status" value="1"/>
</dbReference>
<dbReference type="InterPro" id="IPR010023">
    <property type="entry name" value="KdsC_fam"/>
</dbReference>